<dbReference type="PRINTS" id="PR00149">
    <property type="entry name" value="FUMRATELYASE"/>
</dbReference>
<dbReference type="STRING" id="1121420.SAMN02746098_02195"/>
<dbReference type="FunFam" id="1.10.275.10:FF:000001">
    <property type="entry name" value="Fumarate hydratase, mitochondrial"/>
    <property type="match status" value="1"/>
</dbReference>
<evidence type="ECO:0000256" key="1">
    <source>
        <dbReference type="ARBA" id="ARBA00022605"/>
    </source>
</evidence>
<sequence>MDCRIEKDNMGEREIPKNNYYGINTKRAQENFALGSKNVNLKLIYEMALIKKAAAMVNKELKQLSEDKANAIIQASEEVIKGRFDQEFIVSAFQGGAGTSTNMNLNEVITNRAIEILGGRKGDYDVVHPINDVNMSQSTNDVYPTALRITAIHMLRKLSNSLAKLQEALQGKENEFSDVIKLGRTELMDALPMMLGQEFGAYAKAIERDRWRVYKVEERLRQINLGGTAIGTGVNASNKYIFMITDTIQELTGLGLARSDYPMDITQNNDVFVEVSGLLKACSTNLLKISNDLRLLSSGPRGGFGEIELPQMQVGSTLMPGKVNPVIPEMIGQLAMRVMANDYAITMAASSGQLELNAFMPLIAESLLESLELLDNGIIIFREKCIEGIVPNKDKCQATLEKSAVLAAALVHHIGYDQATHIARKALREDKTIREVLKEDDVFSDCRINEILNPFEVTKPGIPGSIGMLEVSEILRVPRAPEQPDK</sequence>
<dbReference type="EMBL" id="FQXJ01000007">
    <property type="protein sequence ID" value="SHI05926.1"/>
    <property type="molecule type" value="Genomic_DNA"/>
</dbReference>
<dbReference type="RefSeq" id="WP_073029784.1">
    <property type="nucleotide sequence ID" value="NZ_FQXJ01000007.1"/>
</dbReference>
<dbReference type="Proteomes" id="UP000183954">
    <property type="component" value="Unassembled WGS sequence"/>
</dbReference>
<accession>A0A1M5Y1T5</accession>
<dbReference type="Gene3D" id="1.10.40.30">
    <property type="entry name" value="Fumarase/aspartase (C-terminal domain)"/>
    <property type="match status" value="1"/>
</dbReference>
<dbReference type="GO" id="GO:0006099">
    <property type="term" value="P:tricarboxylic acid cycle"/>
    <property type="evidence" value="ECO:0007669"/>
    <property type="project" value="InterPro"/>
</dbReference>
<gene>
    <name evidence="6" type="ORF">SAMN02746098_02195</name>
</gene>
<dbReference type="NCBIfam" id="NF008909">
    <property type="entry name" value="PRK12273.1"/>
    <property type="match status" value="1"/>
</dbReference>
<keyword evidence="7" id="KW-1185">Reference proteome</keyword>
<proteinExistence type="predicted"/>
<dbReference type="InterPro" id="IPR018951">
    <property type="entry name" value="Fumarase_C_C"/>
</dbReference>
<dbReference type="GO" id="GO:0008797">
    <property type="term" value="F:aspartate ammonia-lyase activity"/>
    <property type="evidence" value="ECO:0007669"/>
    <property type="project" value="TreeGrafter"/>
</dbReference>
<evidence type="ECO:0000313" key="7">
    <source>
        <dbReference type="Proteomes" id="UP000183954"/>
    </source>
</evidence>
<keyword evidence="2 6" id="KW-0456">Lyase</keyword>
<dbReference type="PANTHER" id="PTHR42696">
    <property type="entry name" value="ASPARTATE AMMONIA-LYASE"/>
    <property type="match status" value="1"/>
</dbReference>
<dbReference type="CDD" id="cd01357">
    <property type="entry name" value="Aspartase"/>
    <property type="match status" value="1"/>
</dbReference>
<feature type="coiled-coil region" evidence="3">
    <location>
        <begin position="47"/>
        <end position="74"/>
    </location>
</feature>
<dbReference type="FunFam" id="1.20.200.10:FF:000001">
    <property type="entry name" value="Fumarate hydratase, mitochondrial"/>
    <property type="match status" value="1"/>
</dbReference>
<dbReference type="InterPro" id="IPR008948">
    <property type="entry name" value="L-Aspartase-like"/>
</dbReference>
<dbReference type="InterPro" id="IPR051546">
    <property type="entry name" value="Aspartate_Ammonia-Lyase"/>
</dbReference>
<dbReference type="AlphaFoldDB" id="A0A1M5Y1T5"/>
<dbReference type="Gene3D" id="1.20.200.10">
    <property type="entry name" value="Fumarase/aspartase (Central domain)"/>
    <property type="match status" value="1"/>
</dbReference>
<dbReference type="OrthoDB" id="9802809at2"/>
<dbReference type="GO" id="GO:0005829">
    <property type="term" value="C:cytosol"/>
    <property type="evidence" value="ECO:0007669"/>
    <property type="project" value="TreeGrafter"/>
</dbReference>
<feature type="domain" description="Fumarase C C-terminal" evidence="5">
    <location>
        <begin position="406"/>
        <end position="458"/>
    </location>
</feature>
<name>A0A1M5Y1T5_9FIRM</name>
<evidence type="ECO:0000256" key="2">
    <source>
        <dbReference type="ARBA" id="ARBA00023239"/>
    </source>
</evidence>
<dbReference type="Pfam" id="PF10415">
    <property type="entry name" value="FumaraseC_C"/>
    <property type="match status" value="1"/>
</dbReference>
<evidence type="ECO:0000256" key="3">
    <source>
        <dbReference type="SAM" id="Coils"/>
    </source>
</evidence>
<protein>
    <submittedName>
        <fullName evidence="6">Aspartate ammonia-lyase</fullName>
    </submittedName>
</protein>
<keyword evidence="1" id="KW-0028">Amino-acid biosynthesis</keyword>
<dbReference type="InterPro" id="IPR022761">
    <property type="entry name" value="Fumarate_lyase_N"/>
</dbReference>
<organism evidence="6 7">
    <name type="scientific">Desulfosporosinus lacus DSM 15449</name>
    <dbReference type="NCBI Taxonomy" id="1121420"/>
    <lineage>
        <taxon>Bacteria</taxon>
        <taxon>Bacillati</taxon>
        <taxon>Bacillota</taxon>
        <taxon>Clostridia</taxon>
        <taxon>Eubacteriales</taxon>
        <taxon>Desulfitobacteriaceae</taxon>
        <taxon>Desulfosporosinus</taxon>
    </lineage>
</organism>
<dbReference type="Gene3D" id="1.10.275.10">
    <property type="entry name" value="Fumarase/aspartase (N-terminal domain)"/>
    <property type="match status" value="1"/>
</dbReference>
<keyword evidence="3" id="KW-0175">Coiled coil</keyword>
<dbReference type="PROSITE" id="PS00163">
    <property type="entry name" value="FUMARATE_LYASES"/>
    <property type="match status" value="1"/>
</dbReference>
<dbReference type="GO" id="GO:0006531">
    <property type="term" value="P:aspartate metabolic process"/>
    <property type="evidence" value="ECO:0007669"/>
    <property type="project" value="TreeGrafter"/>
</dbReference>
<dbReference type="GO" id="GO:0008652">
    <property type="term" value="P:amino acid biosynthetic process"/>
    <property type="evidence" value="ECO:0007669"/>
    <property type="project" value="UniProtKB-KW"/>
</dbReference>
<dbReference type="InterPro" id="IPR000362">
    <property type="entry name" value="Fumarate_lyase_fam"/>
</dbReference>
<dbReference type="InterPro" id="IPR020557">
    <property type="entry name" value="Fumarate_lyase_CS"/>
</dbReference>
<evidence type="ECO:0000313" key="6">
    <source>
        <dbReference type="EMBL" id="SHI05926.1"/>
    </source>
</evidence>
<reference evidence="7" key="1">
    <citation type="submission" date="2016-11" db="EMBL/GenBank/DDBJ databases">
        <authorList>
            <person name="Varghese N."/>
            <person name="Submissions S."/>
        </authorList>
    </citation>
    <scope>NUCLEOTIDE SEQUENCE [LARGE SCALE GENOMIC DNA]</scope>
    <source>
        <strain evidence="7">DSM 15449</strain>
    </source>
</reference>
<dbReference type="InterPro" id="IPR024083">
    <property type="entry name" value="Fumarase/histidase_N"/>
</dbReference>
<evidence type="ECO:0000259" key="4">
    <source>
        <dbReference type="Pfam" id="PF00206"/>
    </source>
</evidence>
<dbReference type="Pfam" id="PF00206">
    <property type="entry name" value="Lyase_1"/>
    <property type="match status" value="1"/>
</dbReference>
<feature type="coiled-coil region" evidence="3">
    <location>
        <begin position="155"/>
        <end position="182"/>
    </location>
</feature>
<feature type="domain" description="Fumarate lyase N-terminal" evidence="4">
    <location>
        <begin position="11"/>
        <end position="339"/>
    </location>
</feature>
<dbReference type="PANTHER" id="PTHR42696:SF2">
    <property type="entry name" value="ASPARTATE AMMONIA-LYASE"/>
    <property type="match status" value="1"/>
</dbReference>
<evidence type="ECO:0000259" key="5">
    <source>
        <dbReference type="Pfam" id="PF10415"/>
    </source>
</evidence>
<dbReference type="SUPFAM" id="SSF48557">
    <property type="entry name" value="L-aspartase-like"/>
    <property type="match status" value="1"/>
</dbReference>